<accession>A0A1H3SF57</accession>
<reference evidence="1 2" key="1">
    <citation type="submission" date="2016-10" db="EMBL/GenBank/DDBJ databases">
        <authorList>
            <person name="de Groot N.N."/>
        </authorList>
    </citation>
    <scope>NUCLEOTIDE SEQUENCE [LARGE SCALE GENOMIC DNA]</scope>
    <source>
        <strain evidence="1 2">CPCC 202699</strain>
    </source>
</reference>
<dbReference type="OrthoDB" id="9803665at2"/>
<gene>
    <name evidence="1" type="ORF">SAMN05421504_113152</name>
</gene>
<evidence type="ECO:0000313" key="1">
    <source>
        <dbReference type="EMBL" id="SDZ36181.1"/>
    </source>
</evidence>
<dbReference type="SUPFAM" id="SSF53383">
    <property type="entry name" value="PLP-dependent transferases"/>
    <property type="match status" value="1"/>
</dbReference>
<dbReference type="Gene3D" id="3.90.1150.170">
    <property type="match status" value="1"/>
</dbReference>
<organism evidence="1 2">
    <name type="scientific">Amycolatopsis xylanica</name>
    <dbReference type="NCBI Taxonomy" id="589385"/>
    <lineage>
        <taxon>Bacteria</taxon>
        <taxon>Bacillati</taxon>
        <taxon>Actinomycetota</taxon>
        <taxon>Actinomycetes</taxon>
        <taxon>Pseudonocardiales</taxon>
        <taxon>Pseudonocardiaceae</taxon>
        <taxon>Amycolatopsis</taxon>
    </lineage>
</organism>
<keyword evidence="2" id="KW-1185">Reference proteome</keyword>
<dbReference type="RefSeq" id="WP_091299049.1">
    <property type="nucleotide sequence ID" value="NZ_FNON01000013.1"/>
</dbReference>
<dbReference type="STRING" id="589385.SAMN05421504_113152"/>
<evidence type="ECO:0000313" key="2">
    <source>
        <dbReference type="Proteomes" id="UP000199515"/>
    </source>
</evidence>
<protein>
    <submittedName>
        <fullName evidence="1">Glutamate decarboxylase</fullName>
    </submittedName>
</protein>
<dbReference type="Proteomes" id="UP000199515">
    <property type="component" value="Unassembled WGS sequence"/>
</dbReference>
<dbReference type="AlphaFoldDB" id="A0A1H3SF57"/>
<proteinExistence type="predicted"/>
<dbReference type="InterPro" id="IPR015424">
    <property type="entry name" value="PyrdxlP-dep_Trfase"/>
</dbReference>
<name>A0A1H3SF57_9PSEU</name>
<dbReference type="EMBL" id="FNON01000013">
    <property type="protein sequence ID" value="SDZ36181.1"/>
    <property type="molecule type" value="Genomic_DNA"/>
</dbReference>
<sequence length="78" mass="9008">MFSLTVWAVLHQLGKQGVIDLFDHYLRHAQLLRELISEQPDLELVTADPWAITCFRYQPKDFTGDIDELHAGRQLVTS</sequence>